<organism evidence="2 3">
    <name type="scientific">Mycoplana azooxidifex</name>
    <dbReference type="NCBI Taxonomy" id="1636188"/>
    <lineage>
        <taxon>Bacteria</taxon>
        <taxon>Pseudomonadati</taxon>
        <taxon>Pseudomonadota</taxon>
        <taxon>Alphaproteobacteria</taxon>
        <taxon>Hyphomicrobiales</taxon>
        <taxon>Rhizobiaceae</taxon>
        <taxon>Mycoplana</taxon>
    </lineage>
</organism>
<dbReference type="Proteomes" id="UP000574761">
    <property type="component" value="Unassembled WGS sequence"/>
</dbReference>
<reference evidence="2 3" key="1">
    <citation type="submission" date="2020-08" db="EMBL/GenBank/DDBJ databases">
        <title>Genomic Encyclopedia of Type Strains, Phase IV (KMG-IV): sequencing the most valuable type-strain genomes for metagenomic binning, comparative biology and taxonomic classification.</title>
        <authorList>
            <person name="Goeker M."/>
        </authorList>
    </citation>
    <scope>NUCLEOTIDE SEQUENCE [LARGE SCALE GENOMIC DNA]</scope>
    <source>
        <strain evidence="2 3">DSM 100211</strain>
    </source>
</reference>
<accession>A0A7W6GLH8</accession>
<evidence type="ECO:0000313" key="2">
    <source>
        <dbReference type="EMBL" id="MBB3980176.1"/>
    </source>
</evidence>
<comment type="caution">
    <text evidence="2">The sequence shown here is derived from an EMBL/GenBank/DDBJ whole genome shotgun (WGS) entry which is preliminary data.</text>
</comment>
<dbReference type="AlphaFoldDB" id="A0A7W6GLH8"/>
<evidence type="ECO:0000313" key="3">
    <source>
        <dbReference type="Proteomes" id="UP000574761"/>
    </source>
</evidence>
<dbReference type="Gene3D" id="2.30.330.10">
    <property type="entry name" value="SpoA-like"/>
    <property type="match status" value="1"/>
</dbReference>
<dbReference type="EMBL" id="JACIEE010000016">
    <property type="protein sequence ID" value="MBB3980176.1"/>
    <property type="molecule type" value="Genomic_DNA"/>
</dbReference>
<dbReference type="Pfam" id="PF01052">
    <property type="entry name" value="FliMN_C"/>
    <property type="match status" value="1"/>
</dbReference>
<feature type="domain" description="Flagellar motor switch protein FliN-like C-terminal" evidence="1">
    <location>
        <begin position="253"/>
        <end position="315"/>
    </location>
</feature>
<proteinExistence type="predicted"/>
<protein>
    <submittedName>
        <fullName evidence="2">Type III secretion protein Q</fullName>
    </submittedName>
</protein>
<keyword evidence="3" id="KW-1185">Reference proteome</keyword>
<dbReference type="InterPro" id="IPR036429">
    <property type="entry name" value="SpoA-like_sf"/>
</dbReference>
<evidence type="ECO:0000259" key="1">
    <source>
        <dbReference type="Pfam" id="PF01052"/>
    </source>
</evidence>
<sequence length="321" mass="34886">MLAVQPELPPADLSERLSRMRTPIACVLGERKVEFHLGERFSEGGAVTVPVRVSEDTCRLHLSSALIEWLQEPLGLEGALIDEEPPQRALLLELAGLDLLRLLETQLGEDIRFGEGDDATFSHALDLAVAADGHMLPLRLQLPLRLAEAWADFLDRIQPPAPADLSGVIAEVVIEAGSQDITRDELESLRPGDIVMLATHRPVIVIDGKLIAPVRRQSDGVELDGPFYPKARRAMVGSLSDSQDGQAGAHVLHMVVEFARTSMTLSEIDSLKQRQPLPLSYFDETGVDIVIDNRRIGRGALVMVGAGMGARIVHLLPAAPV</sequence>
<dbReference type="RefSeq" id="WP_183808326.1">
    <property type="nucleotide sequence ID" value="NZ_JACIEE010000016.1"/>
</dbReference>
<gene>
    <name evidence="2" type="ORF">GGQ64_005428</name>
</gene>
<name>A0A7W6GLH8_9HYPH</name>
<dbReference type="SUPFAM" id="SSF101801">
    <property type="entry name" value="Surface presentation of antigens (SPOA)"/>
    <property type="match status" value="1"/>
</dbReference>
<dbReference type="InterPro" id="IPR001543">
    <property type="entry name" value="FliN-like_C"/>
</dbReference>